<sequence length="95" mass="10787">MSFQVYAKKLYRNCEKSSHHLQLNLITKSGNDGSKKLTNKPRPNGNNFESFPSGHMMIAIQCLVRSIQRDGITSYTFAWALISSTFSCAWNQLLD</sequence>
<gene>
    <name evidence="2" type="ordered locus">SNE_A03710</name>
</gene>
<reference evidence="2 3" key="2">
    <citation type="journal article" date="2011" name="Mol. Biol. Evol.">
        <title>Unity in variety--the pan-genome of the Chlamydiae.</title>
        <authorList>
            <person name="Collingro A."/>
            <person name="Tischler P."/>
            <person name="Weinmaier T."/>
            <person name="Penz T."/>
            <person name="Heinz E."/>
            <person name="Brunham R.C."/>
            <person name="Read T.D."/>
            <person name="Bavoil P.M."/>
            <person name="Sachse K."/>
            <person name="Kahane S."/>
            <person name="Friedman M.G."/>
            <person name="Rattei T."/>
            <person name="Myers G.S."/>
            <person name="Horn M."/>
        </authorList>
    </citation>
    <scope>NUCLEOTIDE SEQUENCE [LARGE SCALE GENOMIC DNA]</scope>
    <source>
        <strain evidence="3">ATCC VR-1471 / Z</strain>
    </source>
</reference>
<organism evidence="2 3">
    <name type="scientific">Simkania negevensis (strain ATCC VR-1471 / DSM 27360 / Z)</name>
    <dbReference type="NCBI Taxonomy" id="331113"/>
    <lineage>
        <taxon>Bacteria</taxon>
        <taxon>Pseudomonadati</taxon>
        <taxon>Chlamydiota</taxon>
        <taxon>Chlamydiia</taxon>
        <taxon>Parachlamydiales</taxon>
        <taxon>Simkaniaceae</taxon>
        <taxon>Simkania</taxon>
    </lineage>
</organism>
<dbReference type="AlphaFoldDB" id="F8L6B8"/>
<evidence type="ECO:0000313" key="3">
    <source>
        <dbReference type="Proteomes" id="UP000000496"/>
    </source>
</evidence>
<proteinExistence type="predicted"/>
<reference key="1">
    <citation type="journal article" date="2011" name="Mol. Biol. Evol.">
        <title>Unity in variety -- the pan-genome of the Chlamydiae.</title>
        <authorList>
            <person name="Collingro A."/>
            <person name="Tischler P."/>
            <person name="Weinmaier T."/>
            <person name="Penz T."/>
            <person name="Heinz E."/>
            <person name="Brunham R.C."/>
            <person name="Read T.D."/>
            <person name="Bavoil P.M."/>
            <person name="Sachse K."/>
            <person name="Kahane S."/>
            <person name="Friedman M.G."/>
            <person name="Rattei T."/>
            <person name="Myers G.S.A."/>
            <person name="Horn M."/>
        </authorList>
    </citation>
    <scope>NUCLEOTIDE SEQUENCE</scope>
    <source>
        <strain>Z</strain>
    </source>
</reference>
<dbReference type="Proteomes" id="UP000000496">
    <property type="component" value="Chromosome gsn.131"/>
</dbReference>
<evidence type="ECO:0000256" key="1">
    <source>
        <dbReference type="SAM" id="MobiDB-lite"/>
    </source>
</evidence>
<dbReference type="KEGG" id="sng:SNE_A03710"/>
<evidence type="ECO:0000313" key="2">
    <source>
        <dbReference type="EMBL" id="CCB88248.1"/>
    </source>
</evidence>
<feature type="region of interest" description="Disordered" evidence="1">
    <location>
        <begin position="28"/>
        <end position="49"/>
    </location>
</feature>
<dbReference type="RefSeq" id="WP_013942715.1">
    <property type="nucleotide sequence ID" value="NC_015713.1"/>
</dbReference>
<keyword evidence="3" id="KW-1185">Reference proteome</keyword>
<dbReference type="EMBL" id="FR872582">
    <property type="protein sequence ID" value="CCB88248.1"/>
    <property type="molecule type" value="Genomic_DNA"/>
</dbReference>
<dbReference type="HOGENOM" id="CLU_2371244_0_0_0"/>
<protein>
    <submittedName>
        <fullName evidence="2">Uncharacterized protein</fullName>
    </submittedName>
</protein>
<name>F8L6B8_SIMNZ</name>
<accession>F8L6B8</accession>